<dbReference type="SUPFAM" id="SSF103473">
    <property type="entry name" value="MFS general substrate transporter"/>
    <property type="match status" value="1"/>
</dbReference>
<dbReference type="InterPro" id="IPR036259">
    <property type="entry name" value="MFS_trans_sf"/>
</dbReference>
<gene>
    <name evidence="8" type="ORF">CTER_0560</name>
</gene>
<feature type="transmembrane region" description="Helical" evidence="6">
    <location>
        <begin position="91"/>
        <end position="112"/>
    </location>
</feature>
<dbReference type="PANTHER" id="PTHR23518:SF2">
    <property type="entry name" value="MAJOR FACILITATOR SUPERFAMILY TRANSPORTER"/>
    <property type="match status" value="1"/>
</dbReference>
<feature type="transmembrane region" description="Helical" evidence="6">
    <location>
        <begin position="12"/>
        <end position="36"/>
    </location>
</feature>
<feature type="transmembrane region" description="Helical" evidence="6">
    <location>
        <begin position="171"/>
        <end position="194"/>
    </location>
</feature>
<feature type="transmembrane region" description="Helical" evidence="6">
    <location>
        <begin position="337"/>
        <end position="360"/>
    </location>
</feature>
<feature type="domain" description="Major facilitator superfamily (MFS) profile" evidence="7">
    <location>
        <begin position="14"/>
        <end position="391"/>
    </location>
</feature>
<dbReference type="InterPro" id="IPR005828">
    <property type="entry name" value="MFS_sugar_transport-like"/>
</dbReference>
<dbReference type="PATRIC" id="fig|1195236.3.peg.882"/>
<evidence type="ECO:0000256" key="5">
    <source>
        <dbReference type="ARBA" id="ARBA00023136"/>
    </source>
</evidence>
<dbReference type="PANTHER" id="PTHR23518">
    <property type="entry name" value="C-METHYLTRANSFERASE"/>
    <property type="match status" value="1"/>
</dbReference>
<evidence type="ECO:0000256" key="2">
    <source>
        <dbReference type="ARBA" id="ARBA00022448"/>
    </source>
</evidence>
<keyword evidence="2" id="KW-0813">Transport</keyword>
<name>S0FW44_RUMCE</name>
<evidence type="ECO:0000256" key="3">
    <source>
        <dbReference type="ARBA" id="ARBA00022692"/>
    </source>
</evidence>
<organism evidence="8 9">
    <name type="scientific">Ruminiclostridium cellobioparum subsp. termitidis CT1112</name>
    <dbReference type="NCBI Taxonomy" id="1195236"/>
    <lineage>
        <taxon>Bacteria</taxon>
        <taxon>Bacillati</taxon>
        <taxon>Bacillota</taxon>
        <taxon>Clostridia</taxon>
        <taxon>Eubacteriales</taxon>
        <taxon>Oscillospiraceae</taxon>
        <taxon>Ruminiclostridium</taxon>
    </lineage>
</organism>
<dbReference type="AlphaFoldDB" id="S0FW44"/>
<dbReference type="Pfam" id="PF07690">
    <property type="entry name" value="MFS_1"/>
    <property type="match status" value="1"/>
</dbReference>
<accession>S0FW44</accession>
<feature type="transmembrane region" description="Helical" evidence="6">
    <location>
        <begin position="278"/>
        <end position="296"/>
    </location>
</feature>
<keyword evidence="4 6" id="KW-1133">Transmembrane helix</keyword>
<evidence type="ECO:0000256" key="4">
    <source>
        <dbReference type="ARBA" id="ARBA00022989"/>
    </source>
</evidence>
<feature type="transmembrane region" description="Helical" evidence="6">
    <location>
        <begin position="366"/>
        <end position="387"/>
    </location>
</feature>
<dbReference type="GO" id="GO:0022857">
    <property type="term" value="F:transmembrane transporter activity"/>
    <property type="evidence" value="ECO:0007669"/>
    <property type="project" value="InterPro"/>
</dbReference>
<keyword evidence="5 6" id="KW-0472">Membrane</keyword>
<dbReference type="Pfam" id="PF00083">
    <property type="entry name" value="Sugar_tr"/>
    <property type="match status" value="1"/>
</dbReference>
<sequence length="395" mass="42966">MSRKKAQKKLFISNIVLLGLVSFFTDISTEMVYPILPLYLSTVLGASPAIIGVIEGIAESLASILKLFSGMIADKYNNKKQLAFMGYLASFFNKFIILMSASWGGIFIARIIDRFGKGIRTAPRDALIAESAENSNFGKAYGLHKAFDMLGASVGILLAFFLMVSADESNFRNIFIISIVPALIGPLCVLFVRNGKKATEVKKLDFKWRSLDKRLKMFLVIIFIFTLGNSSNSFILLRAYNAGFSEREAILLYFLYNLIASLLSYPVGKLSDKIGRKYTLCAGYFFYAAVYLGIGLSNSNFAFWGLFAIYGVYTALTAGGERALIAEITPPHLKGSALGLHSAIVGIGLLPASLIAGFLWDAAGQAAPFVLGGCLALFASIAVFFVLNKKPALSK</sequence>
<evidence type="ECO:0000313" key="8">
    <source>
        <dbReference type="EMBL" id="EMS73379.1"/>
    </source>
</evidence>
<dbReference type="InterPro" id="IPR005829">
    <property type="entry name" value="Sugar_transporter_CS"/>
</dbReference>
<evidence type="ECO:0000256" key="1">
    <source>
        <dbReference type="ARBA" id="ARBA00004651"/>
    </source>
</evidence>
<dbReference type="InterPro" id="IPR020846">
    <property type="entry name" value="MFS_dom"/>
</dbReference>
<dbReference type="RefSeq" id="WP_004623875.1">
    <property type="nucleotide sequence ID" value="NZ_AORV01000020.1"/>
</dbReference>
<comment type="caution">
    <text evidence="8">The sequence shown here is derived from an EMBL/GenBank/DDBJ whole genome shotgun (WGS) entry which is preliminary data.</text>
</comment>
<evidence type="ECO:0000256" key="6">
    <source>
        <dbReference type="SAM" id="Phobius"/>
    </source>
</evidence>
<feature type="transmembrane region" description="Helical" evidence="6">
    <location>
        <begin position="249"/>
        <end position="266"/>
    </location>
</feature>
<dbReference type="Gene3D" id="1.20.1250.20">
    <property type="entry name" value="MFS general substrate transporter like domains"/>
    <property type="match status" value="2"/>
</dbReference>
<dbReference type="PROSITE" id="PS00216">
    <property type="entry name" value="SUGAR_TRANSPORT_1"/>
    <property type="match status" value="1"/>
</dbReference>
<feature type="transmembrane region" description="Helical" evidence="6">
    <location>
        <begin position="302"/>
        <end position="325"/>
    </location>
</feature>
<dbReference type="InterPro" id="IPR011701">
    <property type="entry name" value="MFS"/>
</dbReference>
<reference evidence="8 9" key="1">
    <citation type="journal article" date="2013" name="Genome Announc.">
        <title>Draft Genome Sequence of the Cellulolytic, Mesophilic, Anaerobic Bacterium Clostridium termitidis Strain CT1112 (DSM 5398).</title>
        <authorList>
            <person name="Lal S."/>
            <person name="Ramachandran U."/>
            <person name="Zhang X."/>
            <person name="Munir R."/>
            <person name="Sparling R."/>
            <person name="Levin D.B."/>
        </authorList>
    </citation>
    <scope>NUCLEOTIDE SEQUENCE [LARGE SCALE GENOMIC DNA]</scope>
    <source>
        <strain evidence="8 9">CT1112</strain>
    </source>
</reference>
<dbReference type="Proteomes" id="UP000014155">
    <property type="component" value="Unassembled WGS sequence"/>
</dbReference>
<dbReference type="CDD" id="cd17370">
    <property type="entry name" value="MFS_MJ1317_like"/>
    <property type="match status" value="1"/>
</dbReference>
<dbReference type="GO" id="GO:0005886">
    <property type="term" value="C:plasma membrane"/>
    <property type="evidence" value="ECO:0007669"/>
    <property type="project" value="UniProtKB-SubCell"/>
</dbReference>
<evidence type="ECO:0000259" key="7">
    <source>
        <dbReference type="PROSITE" id="PS50850"/>
    </source>
</evidence>
<keyword evidence="3 6" id="KW-0812">Transmembrane</keyword>
<protein>
    <submittedName>
        <fullName evidence="8">Arabinose efflux permease</fullName>
    </submittedName>
</protein>
<evidence type="ECO:0000313" key="9">
    <source>
        <dbReference type="Proteomes" id="UP000014155"/>
    </source>
</evidence>
<dbReference type="PROSITE" id="PS50850">
    <property type="entry name" value="MFS"/>
    <property type="match status" value="1"/>
</dbReference>
<dbReference type="eggNOG" id="COG2270">
    <property type="taxonomic scope" value="Bacteria"/>
</dbReference>
<comment type="subcellular location">
    <subcellularLocation>
        <location evidence="1">Cell membrane</location>
        <topology evidence="1">Multi-pass membrane protein</topology>
    </subcellularLocation>
</comment>
<keyword evidence="9" id="KW-1185">Reference proteome</keyword>
<feature type="transmembrane region" description="Helical" evidence="6">
    <location>
        <begin position="146"/>
        <end position="165"/>
    </location>
</feature>
<dbReference type="STRING" id="1195236.CTER_0560"/>
<proteinExistence type="predicted"/>
<dbReference type="EMBL" id="AORV01000020">
    <property type="protein sequence ID" value="EMS73379.1"/>
    <property type="molecule type" value="Genomic_DNA"/>
</dbReference>
<feature type="transmembrane region" description="Helical" evidence="6">
    <location>
        <begin position="215"/>
        <end position="237"/>
    </location>
</feature>